<name>A0A8K0GBJ8_IGNLU</name>
<dbReference type="GO" id="GO:0006629">
    <property type="term" value="P:lipid metabolic process"/>
    <property type="evidence" value="ECO:0007669"/>
    <property type="project" value="InterPro"/>
</dbReference>
<dbReference type="PROSITE" id="PS00191">
    <property type="entry name" value="CYTOCHROME_B5_1"/>
    <property type="match status" value="1"/>
</dbReference>
<evidence type="ECO:0000256" key="5">
    <source>
        <dbReference type="ARBA" id="ARBA00073492"/>
    </source>
</evidence>
<keyword evidence="2 6" id="KW-0479">Metal-binding</keyword>
<accession>A0A8K0GBJ8</accession>
<dbReference type="PANTHER" id="PTHR16740:SF1">
    <property type="entry name" value="CYTOCHROME B5-RELATED PROTEIN-RELATED"/>
    <property type="match status" value="1"/>
</dbReference>
<dbReference type="Proteomes" id="UP000801492">
    <property type="component" value="Unassembled WGS sequence"/>
</dbReference>
<dbReference type="InterPro" id="IPR036400">
    <property type="entry name" value="Cyt_B5-like_heme/steroid_sf"/>
</dbReference>
<keyword evidence="3 6" id="KW-0408">Iron</keyword>
<organism evidence="8 9">
    <name type="scientific">Ignelater luminosus</name>
    <name type="common">Cucubano</name>
    <name type="synonym">Pyrophorus luminosus</name>
    <dbReference type="NCBI Taxonomy" id="2038154"/>
    <lineage>
        <taxon>Eukaryota</taxon>
        <taxon>Metazoa</taxon>
        <taxon>Ecdysozoa</taxon>
        <taxon>Arthropoda</taxon>
        <taxon>Hexapoda</taxon>
        <taxon>Insecta</taxon>
        <taxon>Pterygota</taxon>
        <taxon>Neoptera</taxon>
        <taxon>Endopterygota</taxon>
        <taxon>Coleoptera</taxon>
        <taxon>Polyphaga</taxon>
        <taxon>Elateriformia</taxon>
        <taxon>Elateroidea</taxon>
        <taxon>Elateridae</taxon>
        <taxon>Agrypninae</taxon>
        <taxon>Pyrophorini</taxon>
        <taxon>Ignelater</taxon>
    </lineage>
</organism>
<proteinExistence type="inferred from homology"/>
<evidence type="ECO:0000313" key="8">
    <source>
        <dbReference type="EMBL" id="KAF2892876.1"/>
    </source>
</evidence>
<dbReference type="FunFam" id="3.10.120.10:FF:000020">
    <property type="entry name" value="Cytochrome b5-related protein"/>
    <property type="match status" value="1"/>
</dbReference>
<dbReference type="GO" id="GO:0020037">
    <property type="term" value="F:heme binding"/>
    <property type="evidence" value="ECO:0007669"/>
    <property type="project" value="UniProtKB-UniRule"/>
</dbReference>
<comment type="caution">
    <text evidence="6">Lacks conserved residue(s) required for the propagation of feature annotation.</text>
</comment>
<dbReference type="InterPro" id="IPR001199">
    <property type="entry name" value="Cyt_B5-like_heme/steroid-bd"/>
</dbReference>
<keyword evidence="6" id="KW-0812">Transmembrane</keyword>
<dbReference type="Gene3D" id="3.10.120.10">
    <property type="entry name" value="Cytochrome b5-like heme/steroid binding domain"/>
    <property type="match status" value="1"/>
</dbReference>
<dbReference type="OrthoDB" id="260519at2759"/>
<evidence type="ECO:0000313" key="9">
    <source>
        <dbReference type="Proteomes" id="UP000801492"/>
    </source>
</evidence>
<evidence type="ECO:0000256" key="2">
    <source>
        <dbReference type="ARBA" id="ARBA00022723"/>
    </source>
</evidence>
<dbReference type="AlphaFoldDB" id="A0A8K0GBJ8"/>
<dbReference type="SUPFAM" id="SSF55856">
    <property type="entry name" value="Cytochrome b5-like heme/steroid binding domain"/>
    <property type="match status" value="1"/>
</dbReference>
<dbReference type="EMBL" id="VTPC01008398">
    <property type="protein sequence ID" value="KAF2892876.1"/>
    <property type="molecule type" value="Genomic_DNA"/>
</dbReference>
<feature type="transmembrane region" description="Helical" evidence="6">
    <location>
        <begin position="130"/>
        <end position="152"/>
    </location>
</feature>
<gene>
    <name evidence="8" type="ORF">ILUMI_13293</name>
</gene>
<comment type="function">
    <text evidence="4">May play a role in muscle cell metabolism.</text>
</comment>
<dbReference type="InterPro" id="IPR018506">
    <property type="entry name" value="Cyt_B5_heme-BS"/>
</dbReference>
<keyword evidence="6" id="KW-0472">Membrane</keyword>
<dbReference type="PROSITE" id="PS50255">
    <property type="entry name" value="CYTOCHROME_B5_2"/>
    <property type="match status" value="1"/>
</dbReference>
<dbReference type="SMART" id="SM01117">
    <property type="entry name" value="Cyt-b5"/>
    <property type="match status" value="1"/>
</dbReference>
<keyword evidence="1 6" id="KW-0349">Heme</keyword>
<evidence type="ECO:0000259" key="7">
    <source>
        <dbReference type="PROSITE" id="PS50255"/>
    </source>
</evidence>
<dbReference type="Pfam" id="PF00487">
    <property type="entry name" value="FA_desaturase"/>
    <property type="match status" value="1"/>
</dbReference>
<dbReference type="InterPro" id="IPR053100">
    <property type="entry name" value="Cytochrome_b5-related"/>
</dbReference>
<protein>
    <recommendedName>
        <fullName evidence="5">Cytochrome b5-related protein</fullName>
    </recommendedName>
</protein>
<feature type="domain" description="Cytochrome b5 heme-binding" evidence="7">
    <location>
        <begin position="23"/>
        <end position="91"/>
    </location>
</feature>
<comment type="similarity">
    <text evidence="6">Belongs to the cytochrome b5 family.</text>
</comment>
<comment type="caution">
    <text evidence="8">The sequence shown here is derived from an EMBL/GenBank/DDBJ whole genome shotgun (WGS) entry which is preliminary data.</text>
</comment>
<dbReference type="Pfam" id="PF00173">
    <property type="entry name" value="Cyt-b5"/>
    <property type="match status" value="1"/>
</dbReference>
<evidence type="ECO:0000256" key="1">
    <source>
        <dbReference type="ARBA" id="ARBA00022617"/>
    </source>
</evidence>
<evidence type="ECO:0000256" key="4">
    <source>
        <dbReference type="ARBA" id="ARBA00055674"/>
    </source>
</evidence>
<dbReference type="PANTHER" id="PTHR16740">
    <property type="entry name" value="CYTOCHROME B5-RELATED PROTEIN-RELATED"/>
    <property type="match status" value="1"/>
</dbReference>
<dbReference type="GO" id="GO:0046872">
    <property type="term" value="F:metal ion binding"/>
    <property type="evidence" value="ECO:0007669"/>
    <property type="project" value="UniProtKB-UniRule"/>
</dbReference>
<keyword evidence="6" id="KW-1133">Transmembrane helix</keyword>
<sequence length="432" mass="50437">MEQTKHKQFNLLDKTTEAWLQNKRNNDGAEDLWRICDSLYDVSDFIKKHPGGKFWLETTKGTDITEAFESHHVKSDRPEKLLNSFYVRNAKTPRNSPYTFEDDGFYKTLKRRVSKFLKTIPEKETQSSDFYTDVLMFSVFIFAIFSCLVWSYKLATVTGFLCGLTINAVHNYSHKRDNYRMYYHDVCGLSSRDFRIIHILSHHFYPNTTRDVQAYFSDPFAIPFPEKKSFIVKYLSWIYIPLIFFTLAFHVAAVVRFLGLIYFKPRRPLEACELLPLLLPLSMYLISGQSLLATIGLWQIIIVATSFTFSVIAFTNSHIHPEIYIDGDTTRPKDEMDWGINQLDTISDRYEINGNKFLVLVSFGDHALHHLFPTLDHGILHHLYPIALETMKEFNVDIRMMSQIDMSLGYFRRLAKETKNPHPPNLIKAYNT</sequence>
<feature type="transmembrane region" description="Helical" evidence="6">
    <location>
        <begin position="297"/>
        <end position="315"/>
    </location>
</feature>
<feature type="transmembrane region" description="Helical" evidence="6">
    <location>
        <begin position="237"/>
        <end position="262"/>
    </location>
</feature>
<reference evidence="8" key="1">
    <citation type="submission" date="2019-08" db="EMBL/GenBank/DDBJ databases">
        <title>The genome of the North American firefly Photinus pyralis.</title>
        <authorList>
            <consortium name="Photinus pyralis genome working group"/>
            <person name="Fallon T.R."/>
            <person name="Sander Lower S.E."/>
            <person name="Weng J.-K."/>
        </authorList>
    </citation>
    <scope>NUCLEOTIDE SEQUENCE</scope>
    <source>
        <strain evidence="8">TRF0915ILg1</strain>
        <tissue evidence="8">Whole body</tissue>
    </source>
</reference>
<evidence type="ECO:0000256" key="3">
    <source>
        <dbReference type="ARBA" id="ARBA00023004"/>
    </source>
</evidence>
<evidence type="ECO:0000256" key="6">
    <source>
        <dbReference type="RuleBase" id="RU362121"/>
    </source>
</evidence>
<dbReference type="InterPro" id="IPR005804">
    <property type="entry name" value="FA_desaturase_dom"/>
</dbReference>
<keyword evidence="9" id="KW-1185">Reference proteome</keyword>